<organism evidence="2 3">
    <name type="scientific">Ottowia flava</name>
    <dbReference type="NCBI Taxonomy" id="2675430"/>
    <lineage>
        <taxon>Bacteria</taxon>
        <taxon>Pseudomonadati</taxon>
        <taxon>Pseudomonadota</taxon>
        <taxon>Betaproteobacteria</taxon>
        <taxon>Burkholderiales</taxon>
        <taxon>Comamonadaceae</taxon>
        <taxon>Ottowia</taxon>
    </lineage>
</organism>
<gene>
    <name evidence="2" type="ORF">ACFSF0_01435</name>
</gene>
<dbReference type="InterPro" id="IPR054545">
    <property type="entry name" value="ApeI-like"/>
</dbReference>
<keyword evidence="3" id="KW-1185">Reference proteome</keyword>
<dbReference type="SUPFAM" id="SSF54637">
    <property type="entry name" value="Thioesterase/thiol ester dehydrase-isomerase"/>
    <property type="match status" value="1"/>
</dbReference>
<sequence>MSDCVSDFPTTLESTFLYEGARFAGHFPQHVVIPGAALVDRVVIAVEQATRRQVIGLKQVKWMAAASPGSTLILRGSVTDSLLSFELFAGTRVTCVGSLSLEPLA</sequence>
<dbReference type="EMBL" id="JBHUEJ010000003">
    <property type="protein sequence ID" value="MFD1709260.1"/>
    <property type="molecule type" value="Genomic_DNA"/>
</dbReference>
<name>A0ABW4KMR8_9BURK</name>
<comment type="caution">
    <text evidence="2">The sequence shown here is derived from an EMBL/GenBank/DDBJ whole genome shotgun (WGS) entry which is preliminary data.</text>
</comment>
<dbReference type="RefSeq" id="WP_147912982.1">
    <property type="nucleotide sequence ID" value="NZ_JBHUEJ010000003.1"/>
</dbReference>
<accession>A0ABW4KMR8</accession>
<dbReference type="Proteomes" id="UP001597304">
    <property type="component" value="Unassembled WGS sequence"/>
</dbReference>
<proteinExistence type="predicted"/>
<dbReference type="InterPro" id="IPR029069">
    <property type="entry name" value="HotDog_dom_sf"/>
</dbReference>
<protein>
    <recommendedName>
        <fullName evidence="1">ApeI dehydratase-like domain-containing protein</fullName>
    </recommendedName>
</protein>
<dbReference type="Pfam" id="PF22818">
    <property type="entry name" value="ApeI-like"/>
    <property type="match status" value="1"/>
</dbReference>
<dbReference type="Gene3D" id="3.10.129.10">
    <property type="entry name" value="Hotdog Thioesterase"/>
    <property type="match status" value="1"/>
</dbReference>
<evidence type="ECO:0000313" key="2">
    <source>
        <dbReference type="EMBL" id="MFD1709260.1"/>
    </source>
</evidence>
<feature type="domain" description="ApeI dehydratase-like" evidence="1">
    <location>
        <begin position="21"/>
        <end position="92"/>
    </location>
</feature>
<reference evidence="3" key="1">
    <citation type="journal article" date="2019" name="Int. J. Syst. Evol. Microbiol.">
        <title>The Global Catalogue of Microorganisms (GCM) 10K type strain sequencing project: providing services to taxonomists for standard genome sequencing and annotation.</title>
        <authorList>
            <consortium name="The Broad Institute Genomics Platform"/>
            <consortium name="The Broad Institute Genome Sequencing Center for Infectious Disease"/>
            <person name="Wu L."/>
            <person name="Ma J."/>
        </authorList>
    </citation>
    <scope>NUCLEOTIDE SEQUENCE [LARGE SCALE GENOMIC DNA]</scope>
    <source>
        <strain evidence="3">LMG 29247</strain>
    </source>
</reference>
<evidence type="ECO:0000313" key="3">
    <source>
        <dbReference type="Proteomes" id="UP001597304"/>
    </source>
</evidence>
<evidence type="ECO:0000259" key="1">
    <source>
        <dbReference type="Pfam" id="PF22818"/>
    </source>
</evidence>